<dbReference type="InterPro" id="IPR012340">
    <property type="entry name" value="NA-bd_OB-fold"/>
</dbReference>
<dbReference type="Gene3D" id="2.40.50.140">
    <property type="entry name" value="Nucleic acid-binding proteins"/>
    <property type="match status" value="1"/>
</dbReference>
<sequence>MLTIQQNLKKKIKIKKKKILKFPQKKGICIRVFNLNPKKPNSALRKVSKIKLTSGFKLITYIPGIGHTLKEHSLVLIRGGKVKDLPGVKYHIVRGKFDDVGLKNRNQSRSKYGVKKNK</sequence>
<dbReference type="InterPro" id="IPR005679">
    <property type="entry name" value="Ribosomal_uS12_bac"/>
</dbReference>
<dbReference type="SUPFAM" id="SSF50249">
    <property type="entry name" value="Nucleic acid-binding proteins"/>
    <property type="match status" value="1"/>
</dbReference>
<dbReference type="GO" id="GO:0006412">
    <property type="term" value="P:translation"/>
    <property type="evidence" value="ECO:0007669"/>
    <property type="project" value="InterPro"/>
</dbReference>
<dbReference type="PRINTS" id="PR01034">
    <property type="entry name" value="RIBOSOMALS12"/>
</dbReference>
<accession>A0A8K1XLR0</accession>
<protein>
    <submittedName>
        <fullName evidence="5">Ribosomal protein S12</fullName>
    </submittedName>
</protein>
<keyword evidence="5" id="KW-0934">Plastid</keyword>
<dbReference type="NCBIfam" id="TIGR00981">
    <property type="entry name" value="rpsL_bact"/>
    <property type="match status" value="1"/>
</dbReference>
<dbReference type="GO" id="GO:0015935">
    <property type="term" value="C:small ribosomal subunit"/>
    <property type="evidence" value="ECO:0007669"/>
    <property type="project" value="InterPro"/>
</dbReference>
<evidence type="ECO:0000256" key="1">
    <source>
        <dbReference type="ARBA" id="ARBA00005657"/>
    </source>
</evidence>
<gene>
    <name evidence="5" type="primary">rps12</name>
</gene>
<evidence type="ECO:0000256" key="3">
    <source>
        <dbReference type="ARBA" id="ARBA00023274"/>
    </source>
</evidence>
<dbReference type="GO" id="GO:0003735">
    <property type="term" value="F:structural constituent of ribosome"/>
    <property type="evidence" value="ECO:0007669"/>
    <property type="project" value="InterPro"/>
</dbReference>
<dbReference type="PANTHER" id="PTHR11652">
    <property type="entry name" value="30S RIBOSOMAL PROTEIN S12 FAMILY MEMBER"/>
    <property type="match status" value="1"/>
</dbReference>
<dbReference type="FunFam" id="2.40.50.140:FF:000099">
    <property type="entry name" value="Ribosomal protein S12, mitochondrial"/>
    <property type="match status" value="1"/>
</dbReference>
<keyword evidence="3 4" id="KW-0687">Ribonucleoprotein</keyword>
<keyword evidence="2 4" id="KW-0689">Ribosomal protein</keyword>
<proteinExistence type="inferred from homology"/>
<organism evidence="5">
    <name type="scientific">Rhopalocnemis phalloides</name>
    <dbReference type="NCBI Taxonomy" id="1128106"/>
    <lineage>
        <taxon>Eukaryota</taxon>
        <taxon>Viridiplantae</taxon>
        <taxon>Streptophyta</taxon>
        <taxon>Embryophyta</taxon>
        <taxon>Tracheophyta</taxon>
        <taxon>Spermatophyta</taxon>
        <taxon>Magnoliopsida</taxon>
        <taxon>eudicotyledons</taxon>
        <taxon>Gunneridae</taxon>
        <taxon>Pentapetalae</taxon>
        <taxon>Santalales</taxon>
        <taxon>Balanophoraceae</taxon>
        <taxon>Rhopalocnemis</taxon>
    </lineage>
</organism>
<dbReference type="EMBL" id="MZ269413">
    <property type="protein sequence ID" value="UIC71724.1"/>
    <property type="molecule type" value="Genomic_DNA"/>
</dbReference>
<evidence type="ECO:0000256" key="2">
    <source>
        <dbReference type="ARBA" id="ARBA00022980"/>
    </source>
</evidence>
<dbReference type="PROSITE" id="PS00055">
    <property type="entry name" value="RIBOSOMAL_S12"/>
    <property type="match status" value="1"/>
</dbReference>
<evidence type="ECO:0000256" key="4">
    <source>
        <dbReference type="RuleBase" id="RU003622"/>
    </source>
</evidence>
<dbReference type="Pfam" id="PF00164">
    <property type="entry name" value="Ribosom_S12_S23"/>
    <property type="match status" value="1"/>
</dbReference>
<name>A0A8K1XLR0_9MAGN</name>
<reference evidence="5" key="1">
    <citation type="journal article" date="2022" name="Curr. Biol.">
        <title>The minicircular and extremely heteroplasmic mitogenome of the holoparasitic plant Rhopalocnemis phalloides.</title>
        <authorList>
            <person name="Yu R."/>
            <person name="Sun C."/>
            <person name="Zhong Y."/>
            <person name="Liu Y."/>
            <person name="Sanchez-Puerta M.V."/>
            <person name="Mower J.P."/>
            <person name="Zhou R."/>
        </authorList>
    </citation>
    <scope>NUCLEOTIDE SEQUENCE</scope>
</reference>
<dbReference type="CDD" id="cd03368">
    <property type="entry name" value="Ribosomal_S12"/>
    <property type="match status" value="1"/>
</dbReference>
<comment type="similarity">
    <text evidence="1 4">Belongs to the universal ribosomal protein uS12 family.</text>
</comment>
<evidence type="ECO:0000313" key="5">
    <source>
        <dbReference type="EMBL" id="UIC71724.1"/>
    </source>
</evidence>
<dbReference type="PIRSF" id="PIRSF002133">
    <property type="entry name" value="Ribosomal_S12/S23"/>
    <property type="match status" value="1"/>
</dbReference>
<geneLocation type="plastid" evidence="5"/>
<dbReference type="AlphaFoldDB" id="A0A8K1XLR0"/>
<dbReference type="InterPro" id="IPR006032">
    <property type="entry name" value="Ribosomal_uS12"/>
</dbReference>